<dbReference type="Proteomes" id="UP001175000">
    <property type="component" value="Unassembled WGS sequence"/>
</dbReference>
<dbReference type="EMBL" id="JAULSU010000004">
    <property type="protein sequence ID" value="KAK0619737.1"/>
    <property type="molecule type" value="Genomic_DNA"/>
</dbReference>
<evidence type="ECO:0000256" key="1">
    <source>
        <dbReference type="ARBA" id="ARBA00022679"/>
    </source>
</evidence>
<protein>
    <submittedName>
        <fullName evidence="2">Transferase family-domain-containing protein</fullName>
    </submittedName>
</protein>
<accession>A0AA39WQQ5</accession>
<organism evidence="2 3">
    <name type="scientific">Immersiella caudata</name>
    <dbReference type="NCBI Taxonomy" id="314043"/>
    <lineage>
        <taxon>Eukaryota</taxon>
        <taxon>Fungi</taxon>
        <taxon>Dikarya</taxon>
        <taxon>Ascomycota</taxon>
        <taxon>Pezizomycotina</taxon>
        <taxon>Sordariomycetes</taxon>
        <taxon>Sordariomycetidae</taxon>
        <taxon>Sordariales</taxon>
        <taxon>Lasiosphaeriaceae</taxon>
        <taxon>Immersiella</taxon>
    </lineage>
</organism>
<gene>
    <name evidence="2" type="ORF">B0T14DRAFT_496407</name>
</gene>
<evidence type="ECO:0000313" key="2">
    <source>
        <dbReference type="EMBL" id="KAK0619737.1"/>
    </source>
</evidence>
<dbReference type="AlphaFoldDB" id="A0AA39WQQ5"/>
<name>A0AA39WQQ5_9PEZI</name>
<dbReference type="InterPro" id="IPR050317">
    <property type="entry name" value="Plant_Fungal_Acyltransferase"/>
</dbReference>
<keyword evidence="1 2" id="KW-0808">Transferase</keyword>
<comment type="caution">
    <text evidence="2">The sequence shown here is derived from an EMBL/GenBank/DDBJ whole genome shotgun (WGS) entry which is preliminary data.</text>
</comment>
<dbReference type="PANTHER" id="PTHR31642:SF310">
    <property type="entry name" value="FATTY ALCOHOL:CAFFEOYL-COA ACYLTRANSFERASE"/>
    <property type="match status" value="1"/>
</dbReference>
<evidence type="ECO:0000313" key="3">
    <source>
        <dbReference type="Proteomes" id="UP001175000"/>
    </source>
</evidence>
<dbReference type="InterPro" id="IPR023213">
    <property type="entry name" value="CAT-like_dom_sf"/>
</dbReference>
<dbReference type="Pfam" id="PF02458">
    <property type="entry name" value="Transferase"/>
    <property type="match status" value="1"/>
</dbReference>
<reference evidence="2" key="1">
    <citation type="submission" date="2023-06" db="EMBL/GenBank/DDBJ databases">
        <title>Genome-scale phylogeny and comparative genomics of the fungal order Sordariales.</title>
        <authorList>
            <consortium name="Lawrence Berkeley National Laboratory"/>
            <person name="Hensen N."/>
            <person name="Bonometti L."/>
            <person name="Westerberg I."/>
            <person name="Brannstrom I.O."/>
            <person name="Guillou S."/>
            <person name="Cros-Aarteil S."/>
            <person name="Calhoun S."/>
            <person name="Haridas S."/>
            <person name="Kuo A."/>
            <person name="Mondo S."/>
            <person name="Pangilinan J."/>
            <person name="Riley R."/>
            <person name="Labutti K."/>
            <person name="Andreopoulos B."/>
            <person name="Lipzen A."/>
            <person name="Chen C."/>
            <person name="Yanf M."/>
            <person name="Daum C."/>
            <person name="Ng V."/>
            <person name="Clum A."/>
            <person name="Steindorff A."/>
            <person name="Ohm R."/>
            <person name="Martin F."/>
            <person name="Silar P."/>
            <person name="Natvig D."/>
            <person name="Lalanne C."/>
            <person name="Gautier V."/>
            <person name="Ament-Velasquez S.L."/>
            <person name="Kruys A."/>
            <person name="Hutchinson M.I."/>
            <person name="Powell A.J."/>
            <person name="Barry K."/>
            <person name="Miller A.N."/>
            <person name="Grigoriev I.V."/>
            <person name="Debuchy R."/>
            <person name="Gladieux P."/>
            <person name="Thoren M.H."/>
            <person name="Johannesson H."/>
        </authorList>
    </citation>
    <scope>NUCLEOTIDE SEQUENCE</scope>
    <source>
        <strain evidence="2">CBS 606.72</strain>
    </source>
</reference>
<keyword evidence="3" id="KW-1185">Reference proteome</keyword>
<dbReference type="PANTHER" id="PTHR31642">
    <property type="entry name" value="TRICHOTHECENE 3-O-ACETYLTRANSFERASE"/>
    <property type="match status" value="1"/>
</dbReference>
<dbReference type="GO" id="GO:0016747">
    <property type="term" value="F:acyltransferase activity, transferring groups other than amino-acyl groups"/>
    <property type="evidence" value="ECO:0007669"/>
    <property type="project" value="TreeGrafter"/>
</dbReference>
<proteinExistence type="predicted"/>
<dbReference type="Gene3D" id="3.30.559.10">
    <property type="entry name" value="Chloramphenicol acetyltransferase-like domain"/>
    <property type="match status" value="2"/>
</dbReference>
<sequence length="479" mass="51587">MASTTTTDGRQTALLSPLDQYLPRIYVLLYLVFHTTDPSAAVDSLQAGVNELGSRLPYLRGSVIAPGDSRGQMAITWSPSDPPLSLNPTTSLGTNPPSYKQLHSENAPIRYFANTFPALIQSRAVTNPDNPGFPAFAASYTLLDTAVVLGIAVHHSLADGTGMSEIIRLFASCTSRNFPPENQLPRPDEPLLRSILLHSGLPSPKAKSVPERLASLSGFFLRSETSAPQAVDPLAPKGKAKLFRFPLARIEHAKKTLREIHGEVNPAAFTTNNVLTGVIWACITRARAVRRGDTVLGDGISKLWFAINGRGRLMGDVAEHPFVGNVNLAGVAGLSCGELGEIGGGCLATGKLEGLVKVVEGIYEGVGVVTPEHIAEVVAMMEEVEDVREVAPNWVTSNGADVSVTSWANMGVYESDFGEGIGKPVFIRVPEFERDGLLLVLPRKREDVGGEGNVEVVVLVCEEDMKFLERDEVWNSWVV</sequence>